<dbReference type="InterPro" id="IPR036188">
    <property type="entry name" value="FAD/NAD-bd_sf"/>
</dbReference>
<comment type="caution">
    <text evidence="7">The sequence shown here is derived from an EMBL/GenBank/DDBJ whole genome shotgun (WGS) entry which is preliminary data.</text>
</comment>
<comment type="cofactor">
    <cofactor evidence="1">
        <name>FAD</name>
        <dbReference type="ChEBI" id="CHEBI:57692"/>
    </cofactor>
</comment>
<dbReference type="Pfam" id="PF01266">
    <property type="entry name" value="DAO"/>
    <property type="match status" value="1"/>
</dbReference>
<dbReference type="AlphaFoldDB" id="A0A1V9YDJ5"/>
<evidence type="ECO:0000256" key="4">
    <source>
        <dbReference type="ARBA" id="ARBA00022827"/>
    </source>
</evidence>
<dbReference type="PANTHER" id="PTHR10961">
    <property type="entry name" value="PEROXISOMAL SARCOSINE OXIDASE"/>
    <property type="match status" value="1"/>
</dbReference>
<keyword evidence="3" id="KW-0285">Flavoprotein</keyword>
<evidence type="ECO:0000256" key="3">
    <source>
        <dbReference type="ARBA" id="ARBA00022630"/>
    </source>
</evidence>
<dbReference type="OrthoDB" id="424974at2759"/>
<gene>
    <name evidence="7" type="ORF">ACHHYP_14269</name>
</gene>
<evidence type="ECO:0000256" key="1">
    <source>
        <dbReference type="ARBA" id="ARBA00001974"/>
    </source>
</evidence>
<proteinExistence type="inferred from homology"/>
<reference evidence="7 8" key="1">
    <citation type="journal article" date="2014" name="Genome Biol. Evol.">
        <title>The secreted proteins of Achlya hypogyna and Thraustotheca clavata identify the ancestral oomycete secretome and reveal gene acquisitions by horizontal gene transfer.</title>
        <authorList>
            <person name="Misner I."/>
            <person name="Blouin N."/>
            <person name="Leonard G."/>
            <person name="Richards T.A."/>
            <person name="Lane C.E."/>
        </authorList>
    </citation>
    <scope>NUCLEOTIDE SEQUENCE [LARGE SCALE GENOMIC DNA]</scope>
    <source>
        <strain evidence="7 8">ATCC 48635</strain>
    </source>
</reference>
<dbReference type="InterPro" id="IPR045170">
    <property type="entry name" value="MTOX"/>
</dbReference>
<dbReference type="PANTHER" id="PTHR10961:SF7">
    <property type="entry name" value="FAD DEPENDENT OXIDOREDUCTASE DOMAIN-CONTAINING PROTEIN"/>
    <property type="match status" value="1"/>
</dbReference>
<protein>
    <recommendedName>
        <fullName evidence="6">FAD dependent oxidoreductase domain-containing protein</fullName>
    </recommendedName>
</protein>
<dbReference type="EMBL" id="JNBR01002078">
    <property type="protein sequence ID" value="OQR83781.1"/>
    <property type="molecule type" value="Genomic_DNA"/>
</dbReference>
<comment type="similarity">
    <text evidence="2">Belongs to the MSOX/MTOX family.</text>
</comment>
<dbReference type="Gene3D" id="3.50.50.60">
    <property type="entry name" value="FAD/NAD(P)-binding domain"/>
    <property type="match status" value="1"/>
</dbReference>
<organism evidence="7 8">
    <name type="scientific">Achlya hypogyna</name>
    <name type="common">Oomycete</name>
    <name type="synonym">Protoachlya hypogyna</name>
    <dbReference type="NCBI Taxonomy" id="1202772"/>
    <lineage>
        <taxon>Eukaryota</taxon>
        <taxon>Sar</taxon>
        <taxon>Stramenopiles</taxon>
        <taxon>Oomycota</taxon>
        <taxon>Saprolegniomycetes</taxon>
        <taxon>Saprolegniales</taxon>
        <taxon>Achlyaceae</taxon>
        <taxon>Achlya</taxon>
    </lineage>
</organism>
<keyword evidence="4" id="KW-0274">FAD</keyword>
<name>A0A1V9YDJ5_ACHHY</name>
<dbReference type="Proteomes" id="UP000243579">
    <property type="component" value="Unassembled WGS sequence"/>
</dbReference>
<evidence type="ECO:0000313" key="7">
    <source>
        <dbReference type="EMBL" id="OQR83781.1"/>
    </source>
</evidence>
<evidence type="ECO:0000256" key="2">
    <source>
        <dbReference type="ARBA" id="ARBA00010989"/>
    </source>
</evidence>
<keyword evidence="8" id="KW-1185">Reference proteome</keyword>
<keyword evidence="5" id="KW-0560">Oxidoreductase</keyword>
<dbReference type="SUPFAM" id="SSF54373">
    <property type="entry name" value="FAD-linked reductases, C-terminal domain"/>
    <property type="match status" value="1"/>
</dbReference>
<dbReference type="SUPFAM" id="SSF51905">
    <property type="entry name" value="FAD/NAD(P)-binding domain"/>
    <property type="match status" value="1"/>
</dbReference>
<dbReference type="PROSITE" id="PS51257">
    <property type="entry name" value="PROKAR_LIPOPROTEIN"/>
    <property type="match status" value="1"/>
</dbReference>
<evidence type="ECO:0000313" key="8">
    <source>
        <dbReference type="Proteomes" id="UP000243579"/>
    </source>
</evidence>
<sequence>MTPSAKPQYDVIVLGVGAMGSSACYHLAKAGKTVLGLEQYGVAHSLGSSHGKTRMVRKAYFEHPNYVPLLHRSYELWDELGAAVGRSLFHRSGVIVLGPEAKAEGVDVLAGVKASATEHNLPIEVLSREECHKRFPCIHVLEGYVGVYEADAGYVEVEAAITAYIDQARKHGADLRFEERVLSWQSLPDGTVTVTTAHGIFTASRLVVTAGAWSSSVLATPSLQVQVHRVPLFWYEPAPTAEGQLIMTTTMPCFAIDLPTGFVYGFPYAKGEGMKIAPHVPGATIDNPAALHREVLPGEVDPVRTCVNSCFPGLQEHPATSAVCMYTMSKDGNFIIDTHPDYTNVVFAAGFSGHGYKFAPVIGEILCDLALSGTTAHPIEFLRLR</sequence>
<accession>A0A1V9YDJ5</accession>
<evidence type="ECO:0000259" key="6">
    <source>
        <dbReference type="Pfam" id="PF01266"/>
    </source>
</evidence>
<dbReference type="Gene3D" id="3.30.9.10">
    <property type="entry name" value="D-Amino Acid Oxidase, subunit A, domain 2"/>
    <property type="match status" value="1"/>
</dbReference>
<dbReference type="STRING" id="1202772.A0A1V9YDJ5"/>
<feature type="domain" description="FAD dependent oxidoreductase" evidence="6">
    <location>
        <begin position="10"/>
        <end position="369"/>
    </location>
</feature>
<evidence type="ECO:0000256" key="5">
    <source>
        <dbReference type="ARBA" id="ARBA00023002"/>
    </source>
</evidence>
<dbReference type="GO" id="GO:0050660">
    <property type="term" value="F:flavin adenine dinucleotide binding"/>
    <property type="evidence" value="ECO:0007669"/>
    <property type="project" value="InterPro"/>
</dbReference>
<dbReference type="InterPro" id="IPR006076">
    <property type="entry name" value="FAD-dep_OxRdtase"/>
</dbReference>
<dbReference type="NCBIfam" id="NF008425">
    <property type="entry name" value="PRK11259.1"/>
    <property type="match status" value="1"/>
</dbReference>
<dbReference type="GO" id="GO:0008115">
    <property type="term" value="F:sarcosine oxidase activity"/>
    <property type="evidence" value="ECO:0007669"/>
    <property type="project" value="TreeGrafter"/>
</dbReference>